<dbReference type="SUPFAM" id="SSF50939">
    <property type="entry name" value="Sialidases"/>
    <property type="match status" value="1"/>
</dbReference>
<dbReference type="Gene3D" id="1.20.1270.90">
    <property type="entry name" value="AF1782-like"/>
    <property type="match status" value="1"/>
</dbReference>
<comment type="catalytic activity">
    <reaction evidence="1">
        <text>Hydrolysis of alpha-(2-&gt;3)-, alpha-(2-&gt;6)-, alpha-(2-&gt;8)- glycosidic linkages of terminal sialic acid residues in oligosaccharides, glycoproteins, glycolipids, colominic acid and synthetic substrates.</text>
        <dbReference type="EC" id="3.2.1.18"/>
    </reaction>
</comment>
<dbReference type="Pfam" id="PF13306">
    <property type="entry name" value="LRR_5"/>
    <property type="match status" value="1"/>
</dbReference>
<dbReference type="InterPro" id="IPR023364">
    <property type="entry name" value="Trans_sialidase_dom3"/>
</dbReference>
<feature type="chain" id="PRO_5046938409" description="exo-alpha-sialidase" evidence="4">
    <location>
        <begin position="33"/>
        <end position="1116"/>
    </location>
</feature>
<dbReference type="Proteomes" id="UP001299235">
    <property type="component" value="Unassembled WGS sequence"/>
</dbReference>
<gene>
    <name evidence="6" type="ORF">LKD42_09520</name>
</gene>
<dbReference type="InterPro" id="IPR026906">
    <property type="entry name" value="LRR_5"/>
</dbReference>
<dbReference type="CDD" id="cd15482">
    <property type="entry name" value="Sialidase_non-viral"/>
    <property type="match status" value="1"/>
</dbReference>
<feature type="domain" description="Sialidase" evidence="5">
    <location>
        <begin position="74"/>
        <end position="444"/>
    </location>
</feature>
<organism evidence="6 7">
    <name type="scientific">Hominisplanchenecus faecis</name>
    <dbReference type="NCBI Taxonomy" id="2885351"/>
    <lineage>
        <taxon>Bacteria</taxon>
        <taxon>Bacillati</taxon>
        <taxon>Bacillota</taxon>
        <taxon>Clostridia</taxon>
        <taxon>Lachnospirales</taxon>
        <taxon>Lachnospiraceae</taxon>
        <taxon>Hominisplanchenecus</taxon>
    </lineage>
</organism>
<evidence type="ECO:0000313" key="7">
    <source>
        <dbReference type="Proteomes" id="UP001299235"/>
    </source>
</evidence>
<dbReference type="InterPro" id="IPR026856">
    <property type="entry name" value="Sialidase_fam"/>
</dbReference>
<keyword evidence="4" id="KW-0732">Signal</keyword>
<comment type="similarity">
    <text evidence="2">Belongs to the glycosyl hydrolase 33 family.</text>
</comment>
<dbReference type="EMBL" id="JAJEQE010000031">
    <property type="protein sequence ID" value="MCC2149492.1"/>
    <property type="molecule type" value="Genomic_DNA"/>
</dbReference>
<protein>
    <recommendedName>
        <fullName evidence="3">exo-alpha-sialidase</fullName>
        <ecNumber evidence="3">3.2.1.18</ecNumber>
    </recommendedName>
</protein>
<dbReference type="Gene3D" id="2.40.220.10">
    <property type="entry name" value="Intramolecular Trans-sialidase, Domain 3"/>
    <property type="match status" value="1"/>
</dbReference>
<dbReference type="PANTHER" id="PTHR10628">
    <property type="entry name" value="SIALIDASE"/>
    <property type="match status" value="1"/>
</dbReference>
<evidence type="ECO:0000256" key="3">
    <source>
        <dbReference type="ARBA" id="ARBA00012733"/>
    </source>
</evidence>
<evidence type="ECO:0000256" key="4">
    <source>
        <dbReference type="SAM" id="SignalP"/>
    </source>
</evidence>
<reference evidence="6 7" key="1">
    <citation type="submission" date="2021-10" db="EMBL/GenBank/DDBJ databases">
        <title>Anaerobic single-cell dispensing facilitates the cultivation of human gut bacteria.</title>
        <authorList>
            <person name="Afrizal A."/>
        </authorList>
    </citation>
    <scope>NUCLEOTIDE SEQUENCE [LARGE SCALE GENOMIC DNA]</scope>
    <source>
        <strain evidence="6 7">CLA-AA-H246</strain>
    </source>
</reference>
<dbReference type="RefSeq" id="WP_248835554.1">
    <property type="nucleotide sequence ID" value="NZ_JAJEQE010000031.1"/>
</dbReference>
<dbReference type="InterPro" id="IPR011040">
    <property type="entry name" value="Sialidase"/>
</dbReference>
<dbReference type="PANTHER" id="PTHR10628:SF30">
    <property type="entry name" value="EXO-ALPHA-SIALIDASE"/>
    <property type="match status" value="1"/>
</dbReference>
<evidence type="ECO:0000313" key="6">
    <source>
        <dbReference type="EMBL" id="MCC2149492.1"/>
    </source>
</evidence>
<proteinExistence type="inferred from homology"/>
<evidence type="ECO:0000256" key="2">
    <source>
        <dbReference type="ARBA" id="ARBA00009348"/>
    </source>
</evidence>
<evidence type="ECO:0000256" key="1">
    <source>
        <dbReference type="ARBA" id="ARBA00000427"/>
    </source>
</evidence>
<name>A0ABS8EWB6_9FIRM</name>
<dbReference type="EC" id="3.2.1.18" evidence="3"/>
<accession>A0ABS8EWB6</accession>
<dbReference type="InterPro" id="IPR036278">
    <property type="entry name" value="Sialidase_sf"/>
</dbReference>
<dbReference type="SUPFAM" id="SSF52058">
    <property type="entry name" value="L domain-like"/>
    <property type="match status" value="1"/>
</dbReference>
<dbReference type="Gene3D" id="3.80.10.10">
    <property type="entry name" value="Ribonuclease Inhibitor"/>
    <property type="match status" value="1"/>
</dbReference>
<evidence type="ECO:0000259" key="5">
    <source>
        <dbReference type="Pfam" id="PF13859"/>
    </source>
</evidence>
<sequence>MKKNEKRKLWKQGLGTALVCGLAVAVFPAAKADAADLLKAGPINTTAEHVTQNQPFAERTAGSQYFRIPAFIVTQKGNLLAAADARYSTTGDGGGLDTIASVSTDNGKTWNYSFPLYFPDSDGYIGNTATTIIDPALVQGKDGEIYCIADVNPTGVTTMGGYKAPGEGTGYVKVNGKDYLAVTDNYDNVNTQPKDDDATTYAYYVGDWDENGYARILKRSDHSETEYGVDKWYNLYKVENGEYKDTLTQKQVNSNTDIQQNIFYKGSALHVYNTGYMMYAKTYDDGFTWTDPEILNPQIKRPTKETALLVSPGQGLLTSDGTIVIPFYDHGDGEENASIIWSDDNGKTWERSNDVPGAAAGGYWSSESEVVELSDGTLRMFFRSGQGVVCYSDAVRNTSGDYVFTKPVKTGVSCTSTCNVTAISYSKTIDGKQAILVAAPGGSGRANGKIFTFLVEEDKTLTLKNSYSVNSGTYQYSCMSELKNGTVGLLWENGGGSIRYDNYDIAQLAADGYINDLELGVELTRNETYTRSYQVAEEHKTGITTEADQKIADVNYAKVDGVEKEVVPMYAHIANNNSDLSSFAAKNDISLNLTDAEFTFTSTGTANVYAVYNENKKVYLTNESGANSFFSAAAKNNMLVTPTDGSDTFRICKENGERYVIFYYTNMDFNANRLYNASFTAGTYEVVLLEKKDKAEAGDIVPGYQRVSKVTSGKKYLIANIFNKDNKDHVIVLYPTNGTGNQTKLLGAAEKRITPTEATVTIKANEIGRTTTVIDGVTYNIVCDEPATVNDKTTLSTDAQVAERTYLEKDYPEGTFAKSGIAEAIAKAKEVAQKEKVTKLEIKEADDALKKALGKLDEVKASGKTEVQTKIAQAAEKKEADYTKESWANFAKAKRDAEMAFASETATAKQLKDAADALDIAMKALEAKKPDNNNDNNNGNNGNNNSQIPAIGSVIADASGIFNYKVTGNDTVEVKNMTAKGKAKSSVKIAKTIKANGKTYKVTAIAANALKGNKKVTSVSIGSNVEKIGKKAFANCTKLKTVTVNGNKLKTIGQSAFSGDKNLKVVNLKKAKTLKTVGKSAFKGVSKKITVRVPKNKKAAYVRIFKKGGIAANKIK</sequence>
<dbReference type="Pfam" id="PF13859">
    <property type="entry name" value="BNR_3"/>
    <property type="match status" value="1"/>
</dbReference>
<dbReference type="Gene3D" id="2.120.10.10">
    <property type="match status" value="1"/>
</dbReference>
<keyword evidence="7" id="KW-1185">Reference proteome</keyword>
<feature type="signal peptide" evidence="4">
    <location>
        <begin position="1"/>
        <end position="32"/>
    </location>
</feature>
<dbReference type="InterPro" id="IPR032675">
    <property type="entry name" value="LRR_dom_sf"/>
</dbReference>
<comment type="caution">
    <text evidence="6">The sequence shown here is derived from an EMBL/GenBank/DDBJ whole genome shotgun (WGS) entry which is preliminary data.</text>
</comment>